<feature type="domain" description="Calcineurin-like phosphoesterase" evidence="2">
    <location>
        <begin position="7"/>
        <end position="206"/>
    </location>
</feature>
<evidence type="ECO:0000259" key="2">
    <source>
        <dbReference type="Pfam" id="PF00149"/>
    </source>
</evidence>
<dbReference type="GO" id="GO:0008253">
    <property type="term" value="F:5'-nucleotidase activity"/>
    <property type="evidence" value="ECO:0007669"/>
    <property type="project" value="TreeGrafter"/>
</dbReference>
<accession>A0A075TWI9</accession>
<sequence>MREEVQLLHTNDMHSHLERWPQIRRFLNGTRSKAKRAGITSFTFDIGDALDREHPLTDATMGRANVQLLNEGGYTAVTIGNNEDLGMNHDALNRLYEKANFPVLITNVTDERTGQTPLWAEQTKTLTTKQGQKIAVLALTAPFIRTLPLLGWEPAGVMETLNEWIPQLHETHDAIVLLSHLGLPTDRDIAHAFPAIDVILGAHTHHVLPEGERIGSTLLAAAGRHGDHVGEVTLTFSDAGLETKAIVHPVGEMARLFEDGSEIKAYQTLGDDKLSHEVVAEMPRTYTTGVHDEHRVIDLGLAAIKEATQTEIAMLSTGLFLTDLPAGMVTKKTLHDMLPHAIHPMRTTLLGRDLIRLAQEVDKNKAFLRMHRQKGMGFRGGEFGTIVFDGLTWHDNRYYVHDEPIDLERPYQIGSLDHYLFVPYFPTLEIAGENEMMYDQVLRETFGSYLKNKIENE</sequence>
<dbReference type="RefSeq" id="WP_009496136.1">
    <property type="nucleotide sequence ID" value="NZ_CP009223.1"/>
</dbReference>
<dbReference type="KEGG" id="wce:WS08_0955"/>
<gene>
    <name evidence="3" type="ORF">WS74_1021</name>
</gene>
<dbReference type="InterPro" id="IPR006179">
    <property type="entry name" value="5_nucleotidase/apyrase"/>
</dbReference>
<reference evidence="4" key="2">
    <citation type="submission" date="2014-08" db="EMBL/GenBank/DDBJ databases">
        <title>Complete genome of Weissella ceti strain WS74 isolated from diseased rainbow trout in Brazil.</title>
        <authorList>
            <person name="Figueiredo H.C.P."/>
            <person name="Leal C.A.G."/>
            <person name="Pereira F.L."/>
            <person name="Soares S.C."/>
            <person name="Dorella F.A."/>
            <person name="Carvalho A.F."/>
            <person name="Azevedo V.A.C."/>
        </authorList>
    </citation>
    <scope>NUCLEOTIDE SEQUENCE [LARGE SCALE GENOMIC DNA]</scope>
    <source>
        <strain evidence="4">WS74</strain>
    </source>
</reference>
<organism evidence="3 4">
    <name type="scientific">Weissella ceti</name>
    <dbReference type="NCBI Taxonomy" id="759620"/>
    <lineage>
        <taxon>Bacteria</taxon>
        <taxon>Bacillati</taxon>
        <taxon>Bacillota</taxon>
        <taxon>Bacilli</taxon>
        <taxon>Lactobacillales</taxon>
        <taxon>Lactobacillaceae</taxon>
        <taxon>Weissella</taxon>
    </lineage>
</organism>
<dbReference type="GO" id="GO:0046872">
    <property type="term" value="F:metal ion binding"/>
    <property type="evidence" value="ECO:0007669"/>
    <property type="project" value="InterPro"/>
</dbReference>
<evidence type="ECO:0000313" key="4">
    <source>
        <dbReference type="Proteomes" id="UP000029079"/>
    </source>
</evidence>
<dbReference type="InterPro" id="IPR006146">
    <property type="entry name" value="5'-Nucleotdase_CS"/>
</dbReference>
<dbReference type="Gene3D" id="3.90.780.10">
    <property type="entry name" value="5'-Nucleotidase, C-terminal domain"/>
    <property type="match status" value="1"/>
</dbReference>
<dbReference type="PROSITE" id="PS00785">
    <property type="entry name" value="5_NUCLEOTIDASE_1"/>
    <property type="match status" value="1"/>
</dbReference>
<dbReference type="GO" id="GO:0030288">
    <property type="term" value="C:outer membrane-bounded periplasmic space"/>
    <property type="evidence" value="ECO:0007669"/>
    <property type="project" value="TreeGrafter"/>
</dbReference>
<dbReference type="Gene3D" id="3.60.21.10">
    <property type="match status" value="1"/>
</dbReference>
<dbReference type="CDD" id="cd00845">
    <property type="entry name" value="MPP_UshA_N_like"/>
    <property type="match status" value="1"/>
</dbReference>
<dbReference type="Proteomes" id="UP000029079">
    <property type="component" value="Chromosome"/>
</dbReference>
<dbReference type="KEGG" id="wct:WS74_1021"/>
<evidence type="ECO:0000256" key="1">
    <source>
        <dbReference type="RuleBase" id="RU362119"/>
    </source>
</evidence>
<dbReference type="InterPro" id="IPR011240">
    <property type="entry name" value="Pesterase_YunD"/>
</dbReference>
<dbReference type="KEGG" id="wci:WS105_1017"/>
<comment type="similarity">
    <text evidence="1">Belongs to the 5'-nucleotidase family.</text>
</comment>
<dbReference type="GO" id="GO:0009166">
    <property type="term" value="P:nucleotide catabolic process"/>
    <property type="evidence" value="ECO:0007669"/>
    <property type="project" value="InterPro"/>
</dbReference>
<keyword evidence="1" id="KW-0547">Nucleotide-binding</keyword>
<protein>
    <submittedName>
        <fullName evidence="3">Putative nuclease/nucleotidase/phosphoesterase</fullName>
    </submittedName>
</protein>
<dbReference type="EMBL" id="CP009223">
    <property type="protein sequence ID" value="AIM63273.1"/>
    <property type="molecule type" value="Genomic_DNA"/>
</dbReference>
<dbReference type="AlphaFoldDB" id="A0A075TWI9"/>
<dbReference type="SUPFAM" id="SSF55816">
    <property type="entry name" value="5'-nucleotidase (syn. UDP-sugar hydrolase), C-terminal domain"/>
    <property type="match status" value="1"/>
</dbReference>
<name>A0A075TWI9_9LACO</name>
<dbReference type="GO" id="GO:0000166">
    <property type="term" value="F:nucleotide binding"/>
    <property type="evidence" value="ECO:0007669"/>
    <property type="project" value="UniProtKB-KW"/>
</dbReference>
<keyword evidence="1" id="KW-0378">Hydrolase</keyword>
<keyword evidence="4" id="KW-1185">Reference proteome</keyword>
<proteinExistence type="inferred from homology"/>
<reference evidence="3 4" key="1">
    <citation type="journal article" date="2014" name="Genome Announc.">
        <title>Complete Genome Sequences of Fish Pathogenic Weissella ceti Strains WS74 and WS105.</title>
        <authorList>
            <person name="Figueiredo H.C."/>
            <person name="Leal C.A."/>
            <person name="Dorella F.A."/>
            <person name="Carvalho A.F."/>
            <person name="Soares S.C."/>
            <person name="Pereira F.L."/>
            <person name="Azevedo V.A."/>
        </authorList>
    </citation>
    <scope>NUCLEOTIDE SEQUENCE [LARGE SCALE GENOMIC DNA]</scope>
    <source>
        <strain evidence="3 4">WS74</strain>
    </source>
</reference>
<dbReference type="SUPFAM" id="SSF56300">
    <property type="entry name" value="Metallo-dependent phosphatases"/>
    <property type="match status" value="1"/>
</dbReference>
<dbReference type="PRINTS" id="PR01607">
    <property type="entry name" value="APYRASEFAMLY"/>
</dbReference>
<dbReference type="InterPro" id="IPR004843">
    <property type="entry name" value="Calcineurin-like_PHP"/>
</dbReference>
<dbReference type="STRING" id="759620.WS105_1017"/>
<dbReference type="PANTHER" id="PTHR11575">
    <property type="entry name" value="5'-NUCLEOTIDASE-RELATED"/>
    <property type="match status" value="1"/>
</dbReference>
<dbReference type="PIRSF" id="PIRSF036361">
    <property type="entry name" value="YunD"/>
    <property type="match status" value="1"/>
</dbReference>
<dbReference type="PANTHER" id="PTHR11575:SF23">
    <property type="entry name" value="5-NUCLEOTIDASE FAMILY PROTEIN"/>
    <property type="match status" value="1"/>
</dbReference>
<dbReference type="InterPro" id="IPR036907">
    <property type="entry name" value="5'-Nucleotdase_C_sf"/>
</dbReference>
<dbReference type="PATRIC" id="fig|759620.7.peg.980"/>
<dbReference type="OrthoDB" id="9793179at2"/>
<dbReference type="Pfam" id="PF00149">
    <property type="entry name" value="Metallophos"/>
    <property type="match status" value="1"/>
</dbReference>
<dbReference type="GO" id="GO:0008768">
    <property type="term" value="F:UDP-sugar diphosphatase activity"/>
    <property type="evidence" value="ECO:0007669"/>
    <property type="project" value="TreeGrafter"/>
</dbReference>
<evidence type="ECO:0000313" key="3">
    <source>
        <dbReference type="EMBL" id="AIM63273.1"/>
    </source>
</evidence>
<dbReference type="InterPro" id="IPR029052">
    <property type="entry name" value="Metallo-depent_PP-like"/>
</dbReference>